<evidence type="ECO:0000256" key="9">
    <source>
        <dbReference type="PIRNR" id="PIRNR004862"/>
    </source>
</evidence>
<proteinExistence type="inferred from homology"/>
<comment type="caution">
    <text evidence="13">The sequence shown here is derived from an EMBL/GenBank/DDBJ whole genome shotgun (WGS) entry which is preliminary data.</text>
</comment>
<keyword evidence="13" id="KW-0966">Cell projection</keyword>
<evidence type="ECO:0000256" key="1">
    <source>
        <dbReference type="ARBA" id="ARBA00004117"/>
    </source>
</evidence>
<keyword evidence="7 10" id="KW-0472">Membrane</keyword>
<organism evidence="13">
    <name type="scientific">Hydrogenobacter sp</name>
    <dbReference type="NCBI Taxonomy" id="2152829"/>
    <lineage>
        <taxon>Bacteria</taxon>
        <taxon>Pseudomonadati</taxon>
        <taxon>Aquificota</taxon>
        <taxon>Aquificia</taxon>
        <taxon>Aquificales</taxon>
        <taxon>Aquificaceae</taxon>
        <taxon>Hydrogenobacter</taxon>
    </lineage>
</organism>
<dbReference type="GO" id="GO:0005886">
    <property type="term" value="C:plasma membrane"/>
    <property type="evidence" value="ECO:0007669"/>
    <property type="project" value="UniProtKB-SubCell"/>
</dbReference>
<feature type="domain" description="Flagellar M-ring N-terminal" evidence="11">
    <location>
        <begin position="45"/>
        <end position="219"/>
    </location>
</feature>
<evidence type="ECO:0000256" key="6">
    <source>
        <dbReference type="ARBA" id="ARBA00022989"/>
    </source>
</evidence>
<accession>A0A7C2V6J1</accession>
<protein>
    <recommendedName>
        <fullName evidence="9">Flagellar M-ring protein</fullName>
    </recommendedName>
</protein>
<sequence>MAELREVINNLRDKFTNLTLTQKLLVIGIPTLALVFLILIATLATKPNYTTLYAGLSQEDMSAIMAELDKEGVSYKVGQDGRSILVPENQARDVRLKLAAKGIPSKGIVGYEVFDKNNIGVSDFQNQVNFKRAVEGELARTILRMTGVEDVRVNIGMPQKSIFVREEEEPTASVFVKLKPGYELSIEQVKDIRNLVSASVPRLKPQKVVVVDNLGRDLTALLEEEEPIRDKELKLKLEFEKRLEREVQKALEDVLGYGAVRVKVSADLDLTKREQKEEVYDPDMTAVVSQQKKKERTMGGGVAGVPGAQANIPPGAGAVAGGGQVITEKSETITNYEVSKKEVYTIDPLIKVKRLSIGVLVDANIKNLDMEKIKRIVVASAGINQQRGDTITVEAIPFQRPVPEKPAPDYEKYIKLALLAFLVIVFSIAMLMLLKRLTKKKETAPIPAPTGIAGLEIIEGAEEIRVKAEKVEAVETIVKAAKEEPDKVAKILKKWLKSKG</sequence>
<dbReference type="NCBIfam" id="TIGR00206">
    <property type="entry name" value="fliF"/>
    <property type="match status" value="1"/>
</dbReference>
<dbReference type="GO" id="GO:0003774">
    <property type="term" value="F:cytoskeletal motor activity"/>
    <property type="evidence" value="ECO:0007669"/>
    <property type="project" value="InterPro"/>
</dbReference>
<dbReference type="Pfam" id="PF08345">
    <property type="entry name" value="YscJ_FliF_C"/>
    <property type="match status" value="1"/>
</dbReference>
<comment type="function">
    <text evidence="9">The M ring may be actively involved in energy transduction.</text>
</comment>
<evidence type="ECO:0000259" key="11">
    <source>
        <dbReference type="Pfam" id="PF01514"/>
    </source>
</evidence>
<reference evidence="13" key="1">
    <citation type="journal article" date="2020" name="mSystems">
        <title>Genome- and Community-Level Interaction Insights into Carbon Utilization and Element Cycling Functions of Hydrothermarchaeota in Hydrothermal Sediment.</title>
        <authorList>
            <person name="Zhou Z."/>
            <person name="Liu Y."/>
            <person name="Xu W."/>
            <person name="Pan J."/>
            <person name="Luo Z.H."/>
            <person name="Li M."/>
        </authorList>
    </citation>
    <scope>NUCLEOTIDE SEQUENCE [LARGE SCALE GENOMIC DNA]</scope>
    <source>
        <strain evidence="13">SpSt-132</strain>
    </source>
</reference>
<evidence type="ECO:0000259" key="12">
    <source>
        <dbReference type="Pfam" id="PF08345"/>
    </source>
</evidence>
<dbReference type="InterPro" id="IPR045851">
    <property type="entry name" value="AMP-bd_C_sf"/>
</dbReference>
<evidence type="ECO:0000313" key="13">
    <source>
        <dbReference type="EMBL" id="HEW45581.1"/>
    </source>
</evidence>
<gene>
    <name evidence="13" type="primary">fliF</name>
    <name evidence="13" type="ORF">ENO47_02765</name>
</gene>
<dbReference type="PIRSF" id="PIRSF004862">
    <property type="entry name" value="FliF"/>
    <property type="match status" value="1"/>
</dbReference>
<keyword evidence="4" id="KW-1003">Cell membrane</keyword>
<keyword evidence="5 10" id="KW-0812">Transmembrane</keyword>
<keyword evidence="8 9" id="KW-0975">Bacterial flagellum</keyword>
<dbReference type="Pfam" id="PF01514">
    <property type="entry name" value="YscJ_FliF"/>
    <property type="match status" value="1"/>
</dbReference>
<evidence type="ECO:0000256" key="7">
    <source>
        <dbReference type="ARBA" id="ARBA00023136"/>
    </source>
</evidence>
<dbReference type="GO" id="GO:0071973">
    <property type="term" value="P:bacterial-type flagellum-dependent cell motility"/>
    <property type="evidence" value="ECO:0007669"/>
    <property type="project" value="InterPro"/>
</dbReference>
<dbReference type="EMBL" id="DSFP01000030">
    <property type="protein sequence ID" value="HEW45581.1"/>
    <property type="molecule type" value="Genomic_DNA"/>
</dbReference>
<dbReference type="GO" id="GO:0009431">
    <property type="term" value="C:bacterial-type flagellum basal body, MS ring"/>
    <property type="evidence" value="ECO:0007669"/>
    <property type="project" value="InterPro"/>
</dbReference>
<dbReference type="Gene3D" id="3.30.300.30">
    <property type="match status" value="1"/>
</dbReference>
<feature type="transmembrane region" description="Helical" evidence="10">
    <location>
        <begin position="24"/>
        <end position="44"/>
    </location>
</feature>
<comment type="similarity">
    <text evidence="3 9">Belongs to the FliF family.</text>
</comment>
<evidence type="ECO:0000256" key="3">
    <source>
        <dbReference type="ARBA" id="ARBA00007971"/>
    </source>
</evidence>
<evidence type="ECO:0000256" key="2">
    <source>
        <dbReference type="ARBA" id="ARBA00004651"/>
    </source>
</evidence>
<evidence type="ECO:0000256" key="8">
    <source>
        <dbReference type="ARBA" id="ARBA00023143"/>
    </source>
</evidence>
<dbReference type="PANTHER" id="PTHR30046:SF0">
    <property type="entry name" value="FLAGELLAR M-RING PROTEIN"/>
    <property type="match status" value="1"/>
</dbReference>
<evidence type="ECO:0000256" key="4">
    <source>
        <dbReference type="ARBA" id="ARBA00022475"/>
    </source>
</evidence>
<dbReference type="InterPro" id="IPR000067">
    <property type="entry name" value="FlgMring_FliF"/>
</dbReference>
<dbReference type="PANTHER" id="PTHR30046">
    <property type="entry name" value="FLAGELLAR M-RING PROTEIN"/>
    <property type="match status" value="1"/>
</dbReference>
<dbReference type="AlphaFoldDB" id="A0A7C2V6J1"/>
<keyword evidence="13" id="KW-0969">Cilium</keyword>
<evidence type="ECO:0000256" key="10">
    <source>
        <dbReference type="SAM" id="Phobius"/>
    </source>
</evidence>
<feature type="domain" description="Flagellar M-ring C-terminal" evidence="12">
    <location>
        <begin position="251"/>
        <end position="398"/>
    </location>
</feature>
<dbReference type="InterPro" id="IPR013556">
    <property type="entry name" value="Flag_M-ring_C"/>
</dbReference>
<dbReference type="InterPro" id="IPR043427">
    <property type="entry name" value="YscJ/FliF"/>
</dbReference>
<evidence type="ECO:0000256" key="5">
    <source>
        <dbReference type="ARBA" id="ARBA00022692"/>
    </source>
</evidence>
<dbReference type="PRINTS" id="PR01009">
    <property type="entry name" value="FLGMRINGFLIF"/>
</dbReference>
<feature type="transmembrane region" description="Helical" evidence="10">
    <location>
        <begin position="413"/>
        <end position="434"/>
    </location>
</feature>
<dbReference type="InterPro" id="IPR006182">
    <property type="entry name" value="FliF_N_dom"/>
</dbReference>
<keyword evidence="6 10" id="KW-1133">Transmembrane helix</keyword>
<keyword evidence="13" id="KW-0282">Flagellum</keyword>
<name>A0A7C2V6J1_9AQUI</name>
<comment type="subcellular location">
    <subcellularLocation>
        <location evidence="1 9">Bacterial flagellum basal body</location>
    </subcellularLocation>
    <subcellularLocation>
        <location evidence="2">Cell membrane</location>
        <topology evidence="2">Multi-pass membrane protein</topology>
    </subcellularLocation>
</comment>